<keyword evidence="1" id="KW-0472">Membrane</keyword>
<feature type="transmembrane region" description="Helical" evidence="1">
    <location>
        <begin position="186"/>
        <end position="206"/>
    </location>
</feature>
<feature type="transmembrane region" description="Helical" evidence="1">
    <location>
        <begin position="18"/>
        <end position="36"/>
    </location>
</feature>
<name>A0ABT3DD00_9BACI</name>
<dbReference type="PANTHER" id="PTHR37305">
    <property type="entry name" value="INTEGRAL MEMBRANE PROTEIN-RELATED"/>
    <property type="match status" value="1"/>
</dbReference>
<organism evidence="2 3">
    <name type="scientific">Metabacillus halosaccharovorans</name>
    <dbReference type="NCBI Taxonomy" id="930124"/>
    <lineage>
        <taxon>Bacteria</taxon>
        <taxon>Bacillati</taxon>
        <taxon>Bacillota</taxon>
        <taxon>Bacilli</taxon>
        <taxon>Bacillales</taxon>
        <taxon>Bacillaceae</taxon>
        <taxon>Metabacillus</taxon>
    </lineage>
</organism>
<keyword evidence="1" id="KW-0812">Transmembrane</keyword>
<keyword evidence="1" id="KW-1133">Transmembrane helix</keyword>
<dbReference type="EMBL" id="JAOYEY010000021">
    <property type="protein sequence ID" value="MCV9884577.1"/>
    <property type="molecule type" value="Genomic_DNA"/>
</dbReference>
<evidence type="ECO:0000256" key="1">
    <source>
        <dbReference type="SAM" id="Phobius"/>
    </source>
</evidence>
<evidence type="ECO:0000313" key="3">
    <source>
        <dbReference type="Proteomes" id="UP001526147"/>
    </source>
</evidence>
<evidence type="ECO:0000313" key="2">
    <source>
        <dbReference type="EMBL" id="MCV9884577.1"/>
    </source>
</evidence>
<feature type="transmembrane region" description="Helical" evidence="1">
    <location>
        <begin position="240"/>
        <end position="261"/>
    </location>
</feature>
<reference evidence="2 3" key="1">
    <citation type="submission" date="2022-10" db="EMBL/GenBank/DDBJ databases">
        <title>Draft genome assembly of moderately radiation resistant bacterium Metabacillus halosaccharovorans.</title>
        <authorList>
            <person name="Pal S."/>
            <person name="Gopinathan A."/>
        </authorList>
    </citation>
    <scope>NUCLEOTIDE SEQUENCE [LARGE SCALE GENOMIC DNA]</scope>
    <source>
        <strain evidence="2 3">VITHBRA001</strain>
    </source>
</reference>
<accession>A0ABT3DD00</accession>
<dbReference type="RefSeq" id="WP_264141523.1">
    <property type="nucleotide sequence ID" value="NZ_JAOYEY010000021.1"/>
</dbReference>
<gene>
    <name evidence="2" type="ORF">OIH86_02825</name>
</gene>
<feature type="transmembrane region" description="Helical" evidence="1">
    <location>
        <begin position="56"/>
        <end position="82"/>
    </location>
</feature>
<protein>
    <submittedName>
        <fullName evidence="2">ABC transporter permease</fullName>
    </submittedName>
</protein>
<feature type="transmembrane region" description="Helical" evidence="1">
    <location>
        <begin position="103"/>
        <end position="134"/>
    </location>
</feature>
<proteinExistence type="predicted"/>
<sequence length="269" mass="30824">MKKLVYAEWQRMWIRKSTWLFLCMIPMLLVATSRYLSKHNKLISKDSPDYTYANSFPIMGLAEQLTFTFNIILLIICILGFAQEIHTGQLRLIIQRSYSYRDVILAKLINVLLFTLLFLSIYFVCSYVVGFSLFDDKDDILLFFHETPKSAGHVFLYNLAYYGLVYLSLVAMVSVYALFSIISKSTTSAIGLGMAFLLFSLAYPTIFNMSGTSSPFVLFSSLPMIQYQGIAVMLASNSVFYFNLFVLIAYIAISNAFILYFTNKKDFFL</sequence>
<dbReference type="Proteomes" id="UP001526147">
    <property type="component" value="Unassembled WGS sequence"/>
</dbReference>
<comment type="caution">
    <text evidence="2">The sequence shown here is derived from an EMBL/GenBank/DDBJ whole genome shotgun (WGS) entry which is preliminary data.</text>
</comment>
<keyword evidence="3" id="KW-1185">Reference proteome</keyword>
<dbReference type="PANTHER" id="PTHR37305:SF1">
    <property type="entry name" value="MEMBRANE PROTEIN"/>
    <property type="match status" value="1"/>
</dbReference>
<feature type="transmembrane region" description="Helical" evidence="1">
    <location>
        <begin position="154"/>
        <end position="179"/>
    </location>
</feature>